<gene>
    <name evidence="1" type="ORF">AVEN_249947_1</name>
</gene>
<dbReference type="EMBL" id="BGPR01046842">
    <property type="protein sequence ID" value="GBO23805.1"/>
    <property type="molecule type" value="Genomic_DNA"/>
</dbReference>
<dbReference type="AlphaFoldDB" id="A0A4Y2VET8"/>
<evidence type="ECO:0000313" key="1">
    <source>
        <dbReference type="EMBL" id="GBO23805.1"/>
    </source>
</evidence>
<accession>A0A4Y2VET8</accession>
<keyword evidence="2" id="KW-1185">Reference proteome</keyword>
<dbReference type="Proteomes" id="UP000499080">
    <property type="component" value="Unassembled WGS sequence"/>
</dbReference>
<comment type="caution">
    <text evidence="1">The sequence shown here is derived from an EMBL/GenBank/DDBJ whole genome shotgun (WGS) entry which is preliminary data.</text>
</comment>
<name>A0A4Y2VET8_ARAVE</name>
<sequence>MNTTNFLDSTYSLTVVAEQHNINNAMGYLSASIIQLGIMAEIIKLYSVTDAILPISSAATFLHLISALPLRQNSSWNELSSFPQSYLIIRNLKIVNNLHKSNNVDKTFSDSLFM</sequence>
<organism evidence="1 2">
    <name type="scientific">Araneus ventricosus</name>
    <name type="common">Orbweaver spider</name>
    <name type="synonym">Epeira ventricosa</name>
    <dbReference type="NCBI Taxonomy" id="182803"/>
    <lineage>
        <taxon>Eukaryota</taxon>
        <taxon>Metazoa</taxon>
        <taxon>Ecdysozoa</taxon>
        <taxon>Arthropoda</taxon>
        <taxon>Chelicerata</taxon>
        <taxon>Arachnida</taxon>
        <taxon>Araneae</taxon>
        <taxon>Araneomorphae</taxon>
        <taxon>Entelegynae</taxon>
        <taxon>Araneoidea</taxon>
        <taxon>Araneidae</taxon>
        <taxon>Araneus</taxon>
    </lineage>
</organism>
<proteinExistence type="predicted"/>
<reference evidence="1 2" key="1">
    <citation type="journal article" date="2019" name="Sci. Rep.">
        <title>Orb-weaving spider Araneus ventricosus genome elucidates the spidroin gene catalogue.</title>
        <authorList>
            <person name="Kono N."/>
            <person name="Nakamura H."/>
            <person name="Ohtoshi R."/>
            <person name="Moran D.A.P."/>
            <person name="Shinohara A."/>
            <person name="Yoshida Y."/>
            <person name="Fujiwara M."/>
            <person name="Mori M."/>
            <person name="Tomita M."/>
            <person name="Arakawa K."/>
        </authorList>
    </citation>
    <scope>NUCLEOTIDE SEQUENCE [LARGE SCALE GENOMIC DNA]</scope>
</reference>
<protein>
    <submittedName>
        <fullName evidence="1">Uncharacterized protein</fullName>
    </submittedName>
</protein>
<evidence type="ECO:0000313" key="2">
    <source>
        <dbReference type="Proteomes" id="UP000499080"/>
    </source>
</evidence>